<protein>
    <submittedName>
        <fullName evidence="3">DUF2807 domain-containing protein</fullName>
    </submittedName>
</protein>
<dbReference type="Pfam" id="PF10988">
    <property type="entry name" value="DUF2807"/>
    <property type="match status" value="1"/>
</dbReference>
<sequence length="248" mass="26890">MKNSNKFILIVLSFMAAVMIVLTVMFRVMFAGHFEITNDGDGFNFSNGSELMLSDEFDYKGFDEIKVVGGWDILVISSSEFDISVDYNEAARDSAEIRKSGDVLYLSLDYQRSGMASDFHGASATIYMPELEAVSVDGAVNLNIENFSGDKLDFDLDGAGQIIGENCSYEQFDIDTNGAVNVDFYDSKVVSADVNIDGAGNVQLRMAGGELSGRLSGLARLEYTGKVSELTVAEDGIANVEYVKNAGN</sequence>
<dbReference type="InterPro" id="IPR021255">
    <property type="entry name" value="DUF2807"/>
</dbReference>
<accession>A0AAJ1ICI9</accession>
<gene>
    <name evidence="3" type="ORF">PQJ61_00855</name>
</gene>
<reference evidence="3 4" key="1">
    <citation type="submission" date="2022-12" db="EMBL/GenBank/DDBJ databases">
        <title>Metagenome assembled genome from gulf of manar.</title>
        <authorList>
            <person name="Kohli P."/>
            <person name="Pk S."/>
            <person name="Venkata Ramana C."/>
            <person name="Sasikala C."/>
        </authorList>
    </citation>
    <scope>NUCLEOTIDE SEQUENCE [LARGE SCALE GENOMIC DNA]</scope>
    <source>
        <strain evidence="3">JB008</strain>
    </source>
</reference>
<evidence type="ECO:0000256" key="1">
    <source>
        <dbReference type="SAM" id="Phobius"/>
    </source>
</evidence>
<feature type="transmembrane region" description="Helical" evidence="1">
    <location>
        <begin position="7"/>
        <end position="30"/>
    </location>
</feature>
<dbReference type="EMBL" id="JAQQAL010000005">
    <property type="protein sequence ID" value="MDC7225293.1"/>
    <property type="molecule type" value="Genomic_DNA"/>
</dbReference>
<dbReference type="Proteomes" id="UP001221217">
    <property type="component" value="Unassembled WGS sequence"/>
</dbReference>
<organism evidence="3 4">
    <name type="scientific">Candidatus Thalassospirochaeta sargassi</name>
    <dbReference type="NCBI Taxonomy" id="3119039"/>
    <lineage>
        <taxon>Bacteria</taxon>
        <taxon>Pseudomonadati</taxon>
        <taxon>Spirochaetota</taxon>
        <taxon>Spirochaetia</taxon>
        <taxon>Spirochaetales</taxon>
        <taxon>Spirochaetaceae</taxon>
        <taxon>Candidatus Thalassospirochaeta</taxon>
    </lineage>
</organism>
<evidence type="ECO:0000313" key="4">
    <source>
        <dbReference type="Proteomes" id="UP001221217"/>
    </source>
</evidence>
<evidence type="ECO:0000313" key="3">
    <source>
        <dbReference type="EMBL" id="MDC7225293.1"/>
    </source>
</evidence>
<proteinExistence type="predicted"/>
<comment type="caution">
    <text evidence="3">The sequence shown here is derived from an EMBL/GenBank/DDBJ whole genome shotgun (WGS) entry which is preliminary data.</text>
</comment>
<keyword evidence="1" id="KW-0812">Transmembrane</keyword>
<feature type="domain" description="Putative auto-transporter adhesin head GIN" evidence="2">
    <location>
        <begin position="61"/>
        <end position="203"/>
    </location>
</feature>
<name>A0AAJ1ICI9_9SPIO</name>
<dbReference type="Gene3D" id="2.160.20.120">
    <property type="match status" value="1"/>
</dbReference>
<keyword evidence="1" id="KW-0472">Membrane</keyword>
<evidence type="ECO:0000259" key="2">
    <source>
        <dbReference type="Pfam" id="PF10988"/>
    </source>
</evidence>
<dbReference type="AlphaFoldDB" id="A0AAJ1ICI9"/>
<keyword evidence="1" id="KW-1133">Transmembrane helix</keyword>